<dbReference type="RefSeq" id="WP_148452898.1">
    <property type="nucleotide sequence ID" value="NZ_VSDO01000003.1"/>
</dbReference>
<dbReference type="GO" id="GO:0016740">
    <property type="term" value="F:transferase activity"/>
    <property type="evidence" value="ECO:0007669"/>
    <property type="project" value="UniProtKB-KW"/>
</dbReference>
<dbReference type="EMBL" id="VSDO01000003">
    <property type="protein sequence ID" value="TYA11864.1"/>
    <property type="molecule type" value="Genomic_DNA"/>
</dbReference>
<keyword evidence="2" id="KW-1185">Reference proteome</keyword>
<organism evidence="1 2">
    <name type="scientific">Paenibacillus faecis</name>
    <dbReference type="NCBI Taxonomy" id="862114"/>
    <lineage>
        <taxon>Bacteria</taxon>
        <taxon>Bacillati</taxon>
        <taxon>Bacillota</taxon>
        <taxon>Bacilli</taxon>
        <taxon>Bacillales</taxon>
        <taxon>Paenibacillaceae</taxon>
        <taxon>Paenibacillus</taxon>
    </lineage>
</organism>
<dbReference type="InterPro" id="IPR029063">
    <property type="entry name" value="SAM-dependent_MTases_sf"/>
</dbReference>
<dbReference type="PANTHER" id="PTHR40036:SF1">
    <property type="entry name" value="MACROCIN O-METHYLTRANSFERASE"/>
    <property type="match status" value="1"/>
</dbReference>
<dbReference type="AlphaFoldDB" id="A0A5D0CRB1"/>
<evidence type="ECO:0000313" key="1">
    <source>
        <dbReference type="EMBL" id="TYA11864.1"/>
    </source>
</evidence>
<dbReference type="OrthoDB" id="149130at2"/>
<evidence type="ECO:0000313" key="2">
    <source>
        <dbReference type="Proteomes" id="UP000325218"/>
    </source>
</evidence>
<gene>
    <name evidence="1" type="ORF">FRY98_14025</name>
</gene>
<protein>
    <submittedName>
        <fullName evidence="1">Crotonobetainyl-CoA--carnitine CoA-transferase</fullName>
    </submittedName>
</protein>
<accession>A0A5D0CRB1</accession>
<dbReference type="Gene3D" id="3.40.50.150">
    <property type="entry name" value="Vaccinia Virus protein VP39"/>
    <property type="match status" value="1"/>
</dbReference>
<dbReference type="Proteomes" id="UP000325218">
    <property type="component" value="Unassembled WGS sequence"/>
</dbReference>
<name>A0A5D0CRB1_9BACL</name>
<sequence length="246" mass="28298">MSKTIGNAKNDEIERRIEVAKRLRNSDIPDSELLDNLGLYLRRPSLSRILYIHDLYKKIINVHGVIMEFGVRWGQNLALYESFRGIYEPYNYNRKIVGFDTFSGFIDVGPEDGGYVKAGDYSVSDNYELQLEEILNFHEMESPLSHIKKYELIKGDASETVSKYLKEHPETIISLAYFDFDLYKPTRDCLEAIMEHTTKGTILAFDELNYSKFPGETQALKEVIGLNTFAIQRSPLNPLCSYIVIT</sequence>
<dbReference type="InterPro" id="IPR008884">
    <property type="entry name" value="TylF_MeTrfase"/>
</dbReference>
<proteinExistence type="predicted"/>
<reference evidence="1 2" key="1">
    <citation type="submission" date="2019-08" db="EMBL/GenBank/DDBJ databases">
        <title>Genome sequencing of Paenibacillus faecis DSM 23593(T).</title>
        <authorList>
            <person name="Kook J.-K."/>
            <person name="Park S.-N."/>
            <person name="Lim Y.K."/>
        </authorList>
    </citation>
    <scope>NUCLEOTIDE SEQUENCE [LARGE SCALE GENOMIC DNA]</scope>
    <source>
        <strain evidence="1 2">DSM 23593</strain>
    </source>
</reference>
<keyword evidence="1" id="KW-0808">Transferase</keyword>
<comment type="caution">
    <text evidence="1">The sequence shown here is derived from an EMBL/GenBank/DDBJ whole genome shotgun (WGS) entry which is preliminary data.</text>
</comment>
<dbReference type="PANTHER" id="PTHR40036">
    <property type="entry name" value="MACROCIN O-METHYLTRANSFERASE"/>
    <property type="match status" value="1"/>
</dbReference>